<dbReference type="PANTHER" id="PTHR48111:SF4">
    <property type="entry name" value="DNA-BINDING DUAL TRANSCRIPTIONAL REGULATOR OMPR"/>
    <property type="match status" value="1"/>
</dbReference>
<dbReference type="InterPro" id="IPR039420">
    <property type="entry name" value="WalR-like"/>
</dbReference>
<keyword evidence="1" id="KW-0597">Phosphoprotein</keyword>
<evidence type="ECO:0000256" key="5">
    <source>
        <dbReference type="PROSITE-ProRule" id="PRU00169"/>
    </source>
</evidence>
<dbReference type="GO" id="GO:0032993">
    <property type="term" value="C:protein-DNA complex"/>
    <property type="evidence" value="ECO:0007669"/>
    <property type="project" value="TreeGrafter"/>
</dbReference>
<evidence type="ECO:0000259" key="6">
    <source>
        <dbReference type="PROSITE" id="PS50110"/>
    </source>
</evidence>
<evidence type="ECO:0000256" key="4">
    <source>
        <dbReference type="ARBA" id="ARBA00023163"/>
    </source>
</evidence>
<dbReference type="RefSeq" id="WP_016866906.1">
    <property type="nucleotide sequence ID" value="NZ_CAWNVR010000743.1"/>
</dbReference>
<dbReference type="Pfam" id="PF00072">
    <property type="entry name" value="Response_reg"/>
    <property type="match status" value="1"/>
</dbReference>
<dbReference type="InterPro" id="IPR001789">
    <property type="entry name" value="Sig_transdc_resp-reg_receiver"/>
</dbReference>
<evidence type="ECO:0000256" key="3">
    <source>
        <dbReference type="ARBA" id="ARBA00023125"/>
    </source>
</evidence>
<dbReference type="PANTHER" id="PTHR48111">
    <property type="entry name" value="REGULATOR OF RPOS"/>
    <property type="match status" value="1"/>
</dbReference>
<accession>A0A2N6JWA5</accession>
<organism evidence="7 8">
    <name type="scientific">Fischerella muscicola CCMEE 5323</name>
    <dbReference type="NCBI Taxonomy" id="2019572"/>
    <lineage>
        <taxon>Bacteria</taxon>
        <taxon>Bacillati</taxon>
        <taxon>Cyanobacteriota</taxon>
        <taxon>Cyanophyceae</taxon>
        <taxon>Nostocales</taxon>
        <taxon>Hapalosiphonaceae</taxon>
        <taxon>Fischerella</taxon>
    </lineage>
</organism>
<sequence length="210" mass="23857">MTSRQFWNEKKILVIEADAEIRNLFLESLEAEGYCTIAAENGLIGVQRAYEELPDLIVSEILIPKLDGYSVLTTLRQNFVTAIIPLIFVTANVTQTQMRKGMELGADDYLTKPCAVNELVRAIAACLHKRSILQYWYTKQSHLLTEAAVANSQQQCHTCAELPLTDHQQQCHTCAEQMLADNRKPTNHEFIFPSDPPLSEVFSFNHRFSR</sequence>
<dbReference type="GO" id="GO:0006355">
    <property type="term" value="P:regulation of DNA-templated transcription"/>
    <property type="evidence" value="ECO:0007669"/>
    <property type="project" value="TreeGrafter"/>
</dbReference>
<keyword evidence="2" id="KW-0805">Transcription regulation</keyword>
<evidence type="ECO:0000256" key="1">
    <source>
        <dbReference type="ARBA" id="ARBA00022553"/>
    </source>
</evidence>
<feature type="domain" description="Response regulatory" evidence="6">
    <location>
        <begin position="11"/>
        <end position="127"/>
    </location>
</feature>
<reference evidence="7 8" key="1">
    <citation type="submission" date="2017-08" db="EMBL/GenBank/DDBJ databases">
        <title>Genomes of Fischerella (Mastigocladus) sp. strains.</title>
        <authorList>
            <person name="Miller S.R."/>
        </authorList>
    </citation>
    <scope>NUCLEOTIDE SEQUENCE [LARGE SCALE GENOMIC DNA]</scope>
    <source>
        <strain evidence="7 8">CCMEE 5323</strain>
    </source>
</reference>
<dbReference type="SMART" id="SM00448">
    <property type="entry name" value="REC"/>
    <property type="match status" value="1"/>
</dbReference>
<keyword evidence="3" id="KW-0238">DNA-binding</keyword>
<dbReference type="SUPFAM" id="SSF52172">
    <property type="entry name" value="CheY-like"/>
    <property type="match status" value="1"/>
</dbReference>
<evidence type="ECO:0000313" key="7">
    <source>
        <dbReference type="EMBL" id="PLZ84350.1"/>
    </source>
</evidence>
<protein>
    <submittedName>
        <fullName evidence="7">Response regulator</fullName>
    </submittedName>
</protein>
<dbReference type="CDD" id="cd17574">
    <property type="entry name" value="REC_OmpR"/>
    <property type="match status" value="1"/>
</dbReference>
<dbReference type="GO" id="GO:0000976">
    <property type="term" value="F:transcription cis-regulatory region binding"/>
    <property type="evidence" value="ECO:0007669"/>
    <property type="project" value="TreeGrafter"/>
</dbReference>
<dbReference type="EMBL" id="NRQW01000598">
    <property type="protein sequence ID" value="PLZ84350.1"/>
    <property type="molecule type" value="Genomic_DNA"/>
</dbReference>
<dbReference type="GO" id="GO:0005829">
    <property type="term" value="C:cytosol"/>
    <property type="evidence" value="ECO:0007669"/>
    <property type="project" value="TreeGrafter"/>
</dbReference>
<proteinExistence type="predicted"/>
<gene>
    <name evidence="7" type="ORF">CEN44_25145</name>
</gene>
<dbReference type="Proteomes" id="UP000235036">
    <property type="component" value="Unassembled WGS sequence"/>
</dbReference>
<dbReference type="InterPro" id="IPR011006">
    <property type="entry name" value="CheY-like_superfamily"/>
</dbReference>
<keyword evidence="8" id="KW-1185">Reference proteome</keyword>
<dbReference type="AlphaFoldDB" id="A0A2N6JWA5"/>
<comment type="caution">
    <text evidence="5">Lacks conserved residue(s) required for the propagation of feature annotation.</text>
</comment>
<keyword evidence="4" id="KW-0804">Transcription</keyword>
<evidence type="ECO:0000256" key="2">
    <source>
        <dbReference type="ARBA" id="ARBA00023015"/>
    </source>
</evidence>
<dbReference type="GO" id="GO:0000156">
    <property type="term" value="F:phosphorelay response regulator activity"/>
    <property type="evidence" value="ECO:0007669"/>
    <property type="project" value="TreeGrafter"/>
</dbReference>
<dbReference type="Gene3D" id="3.40.50.2300">
    <property type="match status" value="1"/>
</dbReference>
<evidence type="ECO:0000313" key="8">
    <source>
        <dbReference type="Proteomes" id="UP000235036"/>
    </source>
</evidence>
<name>A0A2N6JWA5_FISMU</name>
<comment type="caution">
    <text evidence="7">The sequence shown here is derived from an EMBL/GenBank/DDBJ whole genome shotgun (WGS) entry which is preliminary data.</text>
</comment>
<dbReference type="PROSITE" id="PS50110">
    <property type="entry name" value="RESPONSE_REGULATORY"/>
    <property type="match status" value="1"/>
</dbReference>